<proteinExistence type="predicted"/>
<protein>
    <submittedName>
        <fullName evidence="1">DUF899 domain-containing protein</fullName>
    </submittedName>
</protein>
<dbReference type="EMBL" id="VCPD01000004">
    <property type="protein sequence ID" value="TMV07227.1"/>
    <property type="molecule type" value="Genomic_DNA"/>
</dbReference>
<name>A0ABY2WWT7_9RHOB</name>
<comment type="caution">
    <text evidence="1">The sequence shown here is derived from an EMBL/GenBank/DDBJ whole genome shotgun (WGS) entry which is preliminary data.</text>
</comment>
<sequence>MSKEAPMTVSLPNESREYRAARANLLAAETDLRAKAEEVAALRRTLPRGGDVPEDYLFHDPAGQPALMSSLFGDQDTLAIYSLMYGPKATAPCPMCSAFLDGLSGQVKHLARKTALAVVAQNSPQKLAELSNRMGWSALPLYSAQGTSYQRDYLAENESGDQLPILNIFQRDEGGIRHFWSSELFFEPSPWHPRHIDPVWSLWNLLDLTPQGRGDFMPRVG</sequence>
<dbReference type="Proteomes" id="UP001193035">
    <property type="component" value="Unassembled WGS sequence"/>
</dbReference>
<reference evidence="1 2" key="1">
    <citation type="submission" date="2019-05" db="EMBL/GenBank/DDBJ databases">
        <title>Ruegeria sp. nov., isolated from tidal flat.</title>
        <authorList>
            <person name="Kim W."/>
        </authorList>
    </citation>
    <scope>NUCLEOTIDE SEQUENCE [LARGE SCALE GENOMIC DNA]</scope>
    <source>
        <strain evidence="1 2">CAU 1488</strain>
    </source>
</reference>
<organism evidence="1 2">
    <name type="scientific">Ruegeria sediminis</name>
    <dbReference type="NCBI Taxonomy" id="2583820"/>
    <lineage>
        <taxon>Bacteria</taxon>
        <taxon>Pseudomonadati</taxon>
        <taxon>Pseudomonadota</taxon>
        <taxon>Alphaproteobacteria</taxon>
        <taxon>Rhodobacterales</taxon>
        <taxon>Roseobacteraceae</taxon>
        <taxon>Ruegeria</taxon>
    </lineage>
</organism>
<dbReference type="InterPro" id="IPR010296">
    <property type="entry name" value="DUF899_thioredox"/>
</dbReference>
<dbReference type="Pfam" id="PF05988">
    <property type="entry name" value="DUF899"/>
    <property type="match status" value="1"/>
</dbReference>
<accession>A0ABY2WWT7</accession>
<evidence type="ECO:0000313" key="2">
    <source>
        <dbReference type="Proteomes" id="UP001193035"/>
    </source>
</evidence>
<gene>
    <name evidence="1" type="ORF">FGK63_14085</name>
</gene>
<evidence type="ECO:0000313" key="1">
    <source>
        <dbReference type="EMBL" id="TMV07227.1"/>
    </source>
</evidence>
<keyword evidence="2" id="KW-1185">Reference proteome</keyword>